<organism evidence="1 2">
    <name type="scientific">Aspergillus welwitschiae</name>
    <dbReference type="NCBI Taxonomy" id="1341132"/>
    <lineage>
        <taxon>Eukaryota</taxon>
        <taxon>Fungi</taxon>
        <taxon>Dikarya</taxon>
        <taxon>Ascomycota</taxon>
        <taxon>Pezizomycotina</taxon>
        <taxon>Eurotiomycetes</taxon>
        <taxon>Eurotiomycetidae</taxon>
        <taxon>Eurotiales</taxon>
        <taxon>Aspergillaceae</taxon>
        <taxon>Aspergillus</taxon>
        <taxon>Aspergillus subgen. Circumdati</taxon>
    </lineage>
</organism>
<evidence type="ECO:0000313" key="2">
    <source>
        <dbReference type="Proteomes" id="UP000253729"/>
    </source>
</evidence>
<dbReference type="AlphaFoldDB" id="A0A3F3PM58"/>
<name>A0A3F3PM58_9EURO</name>
<dbReference type="Proteomes" id="UP000253729">
    <property type="component" value="Unassembled WGS sequence"/>
</dbReference>
<proteinExistence type="predicted"/>
<reference evidence="1 2" key="1">
    <citation type="submission" date="2018-07" db="EMBL/GenBank/DDBJ databases">
        <title>The genomes of Aspergillus section Nigri reveals drivers in fungal speciation.</title>
        <authorList>
            <consortium name="DOE Joint Genome Institute"/>
            <person name="Vesth T.C."/>
            <person name="Nybo J."/>
            <person name="Theobald S."/>
            <person name="Brandl J."/>
            <person name="Frisvad J.C."/>
            <person name="Nielsen K.F."/>
            <person name="Lyhne E.K."/>
            <person name="Kogle M.E."/>
            <person name="Kuo A."/>
            <person name="Riley R."/>
            <person name="Clum A."/>
            <person name="Nolan M."/>
            <person name="Lipzen A."/>
            <person name="Salamov A."/>
            <person name="Henrissat B."/>
            <person name="Wiebenga A."/>
            <person name="De vries R.P."/>
            <person name="Grigoriev I.V."/>
            <person name="Mortensen U.H."/>
            <person name="Andersen M.R."/>
            <person name="Baker S.E."/>
        </authorList>
    </citation>
    <scope>NUCLEOTIDE SEQUENCE [LARGE SCALE GENOMIC DNA]</scope>
    <source>
        <strain evidence="1 2">CBS 139.54b</strain>
    </source>
</reference>
<dbReference type="RefSeq" id="XP_026620468.1">
    <property type="nucleotide sequence ID" value="XM_026774676.1"/>
</dbReference>
<evidence type="ECO:0000313" key="1">
    <source>
        <dbReference type="EMBL" id="RDH27446.1"/>
    </source>
</evidence>
<dbReference type="GeneID" id="38143032"/>
<keyword evidence="2" id="KW-1185">Reference proteome</keyword>
<gene>
    <name evidence="1" type="ORF">BDQ94DRAFT_184582</name>
</gene>
<accession>A0A3F3PM58</accession>
<dbReference type="EMBL" id="KZ852090">
    <property type="protein sequence ID" value="RDH27446.1"/>
    <property type="molecule type" value="Genomic_DNA"/>
</dbReference>
<protein>
    <submittedName>
        <fullName evidence="1">Uncharacterized protein</fullName>
    </submittedName>
</protein>
<sequence>MPFTQMMRVTDQLGERARLSFTIGNTPWLLDSSTTVRCELIAGGLAEIDQAPAIHMRPDRAPAPTGILIEINQGFQQGDLGRRSLIEIDQAPASTKTLSIRQGQVSAGNWSSRSLSTSRLLLSFLLLASSPGLRLESAHVFTGGLAVFGFPVPVSSQGIIVRLDGHGQRAGARATRRIRNTRAPPSRRFRRYEGTEVLGRLTEAILSSHVLSEPRSSNKSLFHRNSHLGCCNDQAIRQLAILVYRHSEKAVWGKRGAIKTSLST</sequence>